<name>A0AAP0Q531_9MAGN</name>
<evidence type="ECO:0000313" key="1">
    <source>
        <dbReference type="EMBL" id="KAK9167363.1"/>
    </source>
</evidence>
<gene>
    <name evidence="1" type="ORF">Scep_002554</name>
</gene>
<keyword evidence="2" id="KW-1185">Reference proteome</keyword>
<dbReference type="EMBL" id="JBBNAG010000001">
    <property type="protein sequence ID" value="KAK9167363.1"/>
    <property type="molecule type" value="Genomic_DNA"/>
</dbReference>
<accession>A0AAP0Q531</accession>
<dbReference type="AlphaFoldDB" id="A0AAP0Q531"/>
<sequence>MVSTLVHMSFFCRRAPRRTNITQSHQSACQVVTIDGKTRRSSSTNRRYFGIAAGLATRKPVANPVVRVSEVATGLATRPHR</sequence>
<protein>
    <submittedName>
        <fullName evidence="1">Uncharacterized protein</fullName>
    </submittedName>
</protein>
<comment type="caution">
    <text evidence="1">The sequence shown here is derived from an EMBL/GenBank/DDBJ whole genome shotgun (WGS) entry which is preliminary data.</text>
</comment>
<proteinExistence type="predicted"/>
<evidence type="ECO:0000313" key="2">
    <source>
        <dbReference type="Proteomes" id="UP001419268"/>
    </source>
</evidence>
<organism evidence="1 2">
    <name type="scientific">Stephania cephalantha</name>
    <dbReference type="NCBI Taxonomy" id="152367"/>
    <lineage>
        <taxon>Eukaryota</taxon>
        <taxon>Viridiplantae</taxon>
        <taxon>Streptophyta</taxon>
        <taxon>Embryophyta</taxon>
        <taxon>Tracheophyta</taxon>
        <taxon>Spermatophyta</taxon>
        <taxon>Magnoliopsida</taxon>
        <taxon>Ranunculales</taxon>
        <taxon>Menispermaceae</taxon>
        <taxon>Menispermoideae</taxon>
        <taxon>Cissampelideae</taxon>
        <taxon>Stephania</taxon>
    </lineage>
</organism>
<reference evidence="1 2" key="1">
    <citation type="submission" date="2024-01" db="EMBL/GenBank/DDBJ databases">
        <title>Genome assemblies of Stephania.</title>
        <authorList>
            <person name="Yang L."/>
        </authorList>
    </citation>
    <scope>NUCLEOTIDE SEQUENCE [LARGE SCALE GENOMIC DNA]</scope>
    <source>
        <strain evidence="1">JXDWG</strain>
        <tissue evidence="1">Leaf</tissue>
    </source>
</reference>
<dbReference type="Proteomes" id="UP001419268">
    <property type="component" value="Unassembled WGS sequence"/>
</dbReference>